<accession>M6D7W3</accession>
<name>M6D7W3_9LEPT</name>
<protein>
    <submittedName>
        <fullName evidence="1">Uncharacterized protein</fullName>
    </submittedName>
</protein>
<comment type="caution">
    <text evidence="1">The sequence shown here is derived from an EMBL/GenBank/DDBJ whole genome shotgun (WGS) entry which is preliminary data.</text>
</comment>
<organism evidence="1 2">
    <name type="scientific">Leptospira alstonii serovar Sichuan str. 79601</name>
    <dbReference type="NCBI Taxonomy" id="1218565"/>
    <lineage>
        <taxon>Bacteria</taxon>
        <taxon>Pseudomonadati</taxon>
        <taxon>Spirochaetota</taxon>
        <taxon>Spirochaetia</taxon>
        <taxon>Leptospirales</taxon>
        <taxon>Leptospiraceae</taxon>
        <taxon>Leptospira</taxon>
    </lineage>
</organism>
<dbReference type="AlphaFoldDB" id="M6D7W3"/>
<reference evidence="1 2" key="1">
    <citation type="submission" date="2013-01" db="EMBL/GenBank/DDBJ databases">
        <authorList>
            <person name="Harkins D.M."/>
            <person name="Durkin A.S."/>
            <person name="Brinkac L.M."/>
            <person name="Haft D.H."/>
            <person name="Selengut J.D."/>
            <person name="Sanka R."/>
            <person name="DePew J."/>
            <person name="Purushe J."/>
            <person name="Galloway R.L."/>
            <person name="Vinetz J.M."/>
            <person name="Sutton G.G."/>
            <person name="Nierman W.C."/>
            <person name="Fouts D.E."/>
        </authorList>
    </citation>
    <scope>NUCLEOTIDE SEQUENCE [LARGE SCALE GENOMIC DNA]</scope>
    <source>
        <strain evidence="1 2">79601</strain>
    </source>
</reference>
<dbReference type="EMBL" id="ANIK01000047">
    <property type="protein sequence ID" value="EMJ94645.1"/>
    <property type="molecule type" value="Genomic_DNA"/>
</dbReference>
<gene>
    <name evidence="1" type="ORF">LEP1GSC194_0729</name>
</gene>
<proteinExistence type="predicted"/>
<dbReference type="Proteomes" id="UP000011988">
    <property type="component" value="Unassembled WGS sequence"/>
</dbReference>
<evidence type="ECO:0000313" key="1">
    <source>
        <dbReference type="EMBL" id="EMJ94645.1"/>
    </source>
</evidence>
<sequence>MNYSERVAHKGTKAGAIRSQNTIVFKASDRAFRSNSRGVSDQNKSYSEQTNEHFNSAEISAAIAIAGTVDDYEERIVLF</sequence>
<dbReference type="PATRIC" id="fig|1218565.3.peg.2344"/>
<evidence type="ECO:0000313" key="2">
    <source>
        <dbReference type="Proteomes" id="UP000011988"/>
    </source>
</evidence>